<feature type="transmembrane region" description="Helical" evidence="2">
    <location>
        <begin position="9"/>
        <end position="27"/>
    </location>
</feature>
<evidence type="ECO:0000256" key="2">
    <source>
        <dbReference type="SAM" id="Phobius"/>
    </source>
</evidence>
<dbReference type="InterPro" id="IPR036680">
    <property type="entry name" value="SPOR-like_sf"/>
</dbReference>
<feature type="region of interest" description="Disordered" evidence="1">
    <location>
        <begin position="63"/>
        <end position="99"/>
    </location>
</feature>
<dbReference type="GO" id="GO:0042834">
    <property type="term" value="F:peptidoglycan binding"/>
    <property type="evidence" value="ECO:0007669"/>
    <property type="project" value="InterPro"/>
</dbReference>
<dbReference type="GO" id="GO:0030428">
    <property type="term" value="C:cell septum"/>
    <property type="evidence" value="ECO:0007669"/>
    <property type="project" value="TreeGrafter"/>
</dbReference>
<dbReference type="PANTHER" id="PTHR38687:SF1">
    <property type="entry name" value="CELL DIVISION PROTEIN DEDD"/>
    <property type="match status" value="1"/>
</dbReference>
<feature type="domain" description="SPOR" evidence="3">
    <location>
        <begin position="125"/>
        <end position="204"/>
    </location>
</feature>
<keyword evidence="5" id="KW-1185">Reference proteome</keyword>
<reference evidence="4 5" key="1">
    <citation type="submission" date="2017-03" db="EMBL/GenBank/DDBJ databases">
        <title>Complete genome sequence of Candidatus 'Thiodictyon syntrophicum' sp. nov. strain Cad16T, a photolithoautotroph purple sulfur bacterium isolated from an alpine meromictic lake.</title>
        <authorList>
            <person name="Luedin S.M."/>
            <person name="Pothier J.F."/>
            <person name="Danza F."/>
            <person name="Storelli N."/>
            <person name="Wittwer M."/>
            <person name="Tonolla M."/>
        </authorList>
    </citation>
    <scope>NUCLEOTIDE SEQUENCE [LARGE SCALE GENOMIC DNA]</scope>
    <source>
        <strain evidence="4 5">Cad16T</strain>
    </source>
</reference>
<gene>
    <name evidence="4" type="ORF">THSYN_10880</name>
</gene>
<dbReference type="GO" id="GO:0032153">
    <property type="term" value="C:cell division site"/>
    <property type="evidence" value="ECO:0007669"/>
    <property type="project" value="TreeGrafter"/>
</dbReference>
<dbReference type="Gene3D" id="3.30.70.1070">
    <property type="entry name" value="Sporulation related repeat"/>
    <property type="match status" value="1"/>
</dbReference>
<protein>
    <recommendedName>
        <fullName evidence="3">SPOR domain-containing protein</fullName>
    </recommendedName>
</protein>
<dbReference type="Pfam" id="PF05036">
    <property type="entry name" value="SPOR"/>
    <property type="match status" value="1"/>
</dbReference>
<evidence type="ECO:0000313" key="4">
    <source>
        <dbReference type="EMBL" id="AUB81407.1"/>
    </source>
</evidence>
<dbReference type="SUPFAM" id="SSF110997">
    <property type="entry name" value="Sporulation related repeat"/>
    <property type="match status" value="1"/>
</dbReference>
<keyword evidence="2" id="KW-1133">Transmembrane helix</keyword>
<accession>A0A2K8U786</accession>
<keyword evidence="2" id="KW-0472">Membrane</keyword>
<dbReference type="PANTHER" id="PTHR38687">
    <property type="entry name" value="CELL DIVISION PROTEIN DEDD-RELATED"/>
    <property type="match status" value="1"/>
</dbReference>
<evidence type="ECO:0000256" key="1">
    <source>
        <dbReference type="SAM" id="MobiDB-lite"/>
    </source>
</evidence>
<organism evidence="4 5">
    <name type="scientific">Candidatus Thiodictyon syntrophicum</name>
    <dbReference type="NCBI Taxonomy" id="1166950"/>
    <lineage>
        <taxon>Bacteria</taxon>
        <taxon>Pseudomonadati</taxon>
        <taxon>Pseudomonadota</taxon>
        <taxon>Gammaproteobacteria</taxon>
        <taxon>Chromatiales</taxon>
        <taxon>Chromatiaceae</taxon>
        <taxon>Thiodictyon</taxon>
    </lineage>
</organism>
<dbReference type="GO" id="GO:0032506">
    <property type="term" value="P:cytokinetic process"/>
    <property type="evidence" value="ECO:0007669"/>
    <property type="project" value="TreeGrafter"/>
</dbReference>
<sequence length="205" mass="21055">MREGAKQRLIGAVVIVALAVIFVPMLFEPQSLEGLPPIQQSIPRPPPFDPAVKTEIFLGPQDSGVGGLPESGATVSQPLALPPPGEPVRPAAGAAEPAAGAAAKTPAAVAPAAGKPGKAPAPGANAGMPSWVIQVASSPNQAGAAELEGKLRADGFAAFTEKAEVNGRAFYRVQVGPQLERAQAEQTVARLREKHKVDPMIKSYP</sequence>
<evidence type="ECO:0000313" key="5">
    <source>
        <dbReference type="Proteomes" id="UP000232638"/>
    </source>
</evidence>
<keyword evidence="2" id="KW-0812">Transmembrane</keyword>
<proteinExistence type="predicted"/>
<dbReference type="PROSITE" id="PS51724">
    <property type="entry name" value="SPOR"/>
    <property type="match status" value="1"/>
</dbReference>
<evidence type="ECO:0000259" key="3">
    <source>
        <dbReference type="PROSITE" id="PS51724"/>
    </source>
</evidence>
<feature type="compositionally biased region" description="Low complexity" evidence="1">
    <location>
        <begin position="88"/>
        <end position="99"/>
    </location>
</feature>
<dbReference type="EMBL" id="CP020370">
    <property type="protein sequence ID" value="AUB81407.1"/>
    <property type="molecule type" value="Genomic_DNA"/>
</dbReference>
<dbReference type="OrthoDB" id="7069135at2"/>
<name>A0A2K8U786_9GAMM</name>
<dbReference type="RefSeq" id="WP_100919179.1">
    <property type="nucleotide sequence ID" value="NZ_CP020370.1"/>
</dbReference>
<dbReference type="AlphaFoldDB" id="A0A2K8U786"/>
<dbReference type="Proteomes" id="UP000232638">
    <property type="component" value="Chromosome"/>
</dbReference>
<dbReference type="InterPro" id="IPR007730">
    <property type="entry name" value="SPOR-like_dom"/>
</dbReference>
<dbReference type="InterPro" id="IPR052521">
    <property type="entry name" value="Cell_div_SPOR-domain"/>
</dbReference>
<dbReference type="KEGG" id="tsy:THSYN_10880"/>